<reference evidence="2" key="1">
    <citation type="submission" date="2022-12" db="EMBL/GenBank/DDBJ databases">
        <authorList>
            <person name="Petersen C."/>
        </authorList>
    </citation>
    <scope>NUCLEOTIDE SEQUENCE</scope>
    <source>
        <strain evidence="2">IBT 29495</strain>
    </source>
</reference>
<comment type="caution">
    <text evidence="2">The sequence shown here is derived from an EMBL/GenBank/DDBJ whole genome shotgun (WGS) entry which is preliminary data.</text>
</comment>
<dbReference type="Pfam" id="PF00891">
    <property type="entry name" value="Methyltransf_2"/>
    <property type="match status" value="1"/>
</dbReference>
<protein>
    <recommendedName>
        <fullName evidence="1">O-methyltransferase C-terminal domain-containing protein</fullName>
    </recommendedName>
</protein>
<dbReference type="InterPro" id="IPR029063">
    <property type="entry name" value="SAM-dependent_MTases_sf"/>
</dbReference>
<dbReference type="InterPro" id="IPR001077">
    <property type="entry name" value="COMT_C"/>
</dbReference>
<dbReference type="Gene3D" id="3.40.50.150">
    <property type="entry name" value="Vaccinia Virus protein VP39"/>
    <property type="match status" value="2"/>
</dbReference>
<sequence>MMKGYFLTIRLTALSSKSIDLLNAIEKLLEPGQLILADHFLDKPTCAFVSRRLAEASGAWGDRLAKVMKVLQNNGIFTFHPSQATCTNNYTFTLLLCDHWTQWHNWVDLYSTRFYDMSRGIPASIQKEASRTPAQIHYDTAQDMFTYFREQGWVGQLHRTLGGGATAQAPGIVTDYPWDELSGEVVMDTIDGGGALIALLMRAHLTMNGGIYDLAHVIEHTVPFFHSRDGQFADLKDRVPRENLIGDPQALEILRNIRQAILPGAGRRLIILESVRLSRYADLNMMVTANGLERTEHSWRRLAEQSGLEIVAIHSMRNAWPCAIDLWPVGL</sequence>
<dbReference type="SUPFAM" id="SSF53335">
    <property type="entry name" value="S-adenosyl-L-methionine-dependent methyltransferases"/>
    <property type="match status" value="1"/>
</dbReference>
<gene>
    <name evidence="2" type="ORF">N7463_003682</name>
</gene>
<dbReference type="GO" id="GO:0008171">
    <property type="term" value="F:O-methyltransferase activity"/>
    <property type="evidence" value="ECO:0007669"/>
    <property type="project" value="InterPro"/>
</dbReference>
<organism evidence="2 3">
    <name type="scientific">Penicillium fimorum</name>
    <dbReference type="NCBI Taxonomy" id="1882269"/>
    <lineage>
        <taxon>Eukaryota</taxon>
        <taxon>Fungi</taxon>
        <taxon>Dikarya</taxon>
        <taxon>Ascomycota</taxon>
        <taxon>Pezizomycotina</taxon>
        <taxon>Eurotiomycetes</taxon>
        <taxon>Eurotiomycetidae</taxon>
        <taxon>Eurotiales</taxon>
        <taxon>Aspergillaceae</taxon>
        <taxon>Penicillium</taxon>
    </lineage>
</organism>
<name>A0A9X0CA60_9EURO</name>
<dbReference type="PANTHER" id="PTHR43712">
    <property type="entry name" value="PUTATIVE (AFU_ORTHOLOGUE AFUA_4G14580)-RELATED"/>
    <property type="match status" value="1"/>
</dbReference>
<proteinExistence type="predicted"/>
<evidence type="ECO:0000313" key="2">
    <source>
        <dbReference type="EMBL" id="KAJ5514130.1"/>
    </source>
</evidence>
<dbReference type="OrthoDB" id="1606438at2759"/>
<dbReference type="Proteomes" id="UP001149954">
    <property type="component" value="Unassembled WGS sequence"/>
</dbReference>
<accession>A0A9X0CA60</accession>
<feature type="domain" description="O-methyltransferase C-terminal" evidence="1">
    <location>
        <begin position="185"/>
        <end position="307"/>
    </location>
</feature>
<evidence type="ECO:0000313" key="3">
    <source>
        <dbReference type="Proteomes" id="UP001149954"/>
    </source>
</evidence>
<keyword evidence="3" id="KW-1185">Reference proteome</keyword>
<evidence type="ECO:0000259" key="1">
    <source>
        <dbReference type="Pfam" id="PF00891"/>
    </source>
</evidence>
<dbReference type="EMBL" id="JAPWDS010000002">
    <property type="protein sequence ID" value="KAJ5514130.1"/>
    <property type="molecule type" value="Genomic_DNA"/>
</dbReference>
<dbReference type="AlphaFoldDB" id="A0A9X0CA60"/>
<dbReference type="PANTHER" id="PTHR43712:SF2">
    <property type="entry name" value="O-METHYLTRANSFERASE CICE"/>
    <property type="match status" value="1"/>
</dbReference>
<reference evidence="2" key="2">
    <citation type="journal article" date="2023" name="IMA Fungus">
        <title>Comparative genomic study of the Penicillium genus elucidates a diverse pangenome and 15 lateral gene transfer events.</title>
        <authorList>
            <person name="Petersen C."/>
            <person name="Sorensen T."/>
            <person name="Nielsen M.R."/>
            <person name="Sondergaard T.E."/>
            <person name="Sorensen J.L."/>
            <person name="Fitzpatrick D.A."/>
            <person name="Frisvad J.C."/>
            <person name="Nielsen K.L."/>
        </authorList>
    </citation>
    <scope>NUCLEOTIDE SEQUENCE</scope>
    <source>
        <strain evidence="2">IBT 29495</strain>
    </source>
</reference>